<keyword evidence="1" id="KW-0732">Signal</keyword>
<dbReference type="Gene3D" id="3.40.190.10">
    <property type="entry name" value="Periplasmic binding protein-like II"/>
    <property type="match status" value="1"/>
</dbReference>
<sequence>MKKKLLVSMLAAAIAASALTGCGITDSNHTEKSSAKTVKLDPEDPVFLTVWHYYNGLQQTAFDNLVDEFNNTVGKDEGISVKSYSQGSVPDLEKAITDAADGLVGADKMPDIFSSYADVAYTIEKKSGLADLSRYFTEEELSEYVDSYIQEGYFEGDKALYLFPVAKSTEIMMINKTDWEPFASATGVTLDQLSTLEGVREVAEKYYDWTDAMTPDVADDGKAFYGRDSMANYFIIGMKQLGKNLFQVKDGKVTVDTDKESIRRLWDDYYVPYVMGYFAAFGKFRSDDVKTGDILAYTGSTASAMYFPDKVEDDEESYTIDYIVRNAPLLKDGKNYKVQQGAGMAVSKSDEKHEYASSIFLKWFTQKEQNLRFVCESAYLPVRKDANTIKALDQVVKENSIDISQKAYDCLKDTMDSFDKTEFYTSECFENSYDARQILEHNLSDKATADKIAIDEKVASGISRKEAAAEYLTDQAFDQWYEEFCKALSASVEK</sequence>
<gene>
    <name evidence="2" type="ORF">H8Z82_00510</name>
</gene>
<dbReference type="EMBL" id="JACOQG010000001">
    <property type="protein sequence ID" value="MBC5778168.1"/>
    <property type="molecule type" value="Genomic_DNA"/>
</dbReference>
<organism evidence="2 3">
    <name type="scientific">Blautia difficilis</name>
    <dbReference type="NCBI Taxonomy" id="2763027"/>
    <lineage>
        <taxon>Bacteria</taxon>
        <taxon>Bacillati</taxon>
        <taxon>Bacillota</taxon>
        <taxon>Clostridia</taxon>
        <taxon>Lachnospirales</taxon>
        <taxon>Lachnospiraceae</taxon>
        <taxon>Blautia</taxon>
    </lineage>
</organism>
<protein>
    <submittedName>
        <fullName evidence="2">Extracellular solute-binding protein</fullName>
    </submittedName>
</protein>
<feature type="chain" id="PRO_5046113424" evidence="1">
    <location>
        <begin position="21"/>
        <end position="494"/>
    </location>
</feature>
<evidence type="ECO:0000256" key="1">
    <source>
        <dbReference type="SAM" id="SignalP"/>
    </source>
</evidence>
<comment type="caution">
    <text evidence="2">The sequence shown here is derived from an EMBL/GenBank/DDBJ whole genome shotgun (WGS) entry which is preliminary data.</text>
</comment>
<reference evidence="2 3" key="1">
    <citation type="submission" date="2020-08" db="EMBL/GenBank/DDBJ databases">
        <title>Genome public.</title>
        <authorList>
            <person name="Liu C."/>
            <person name="Sun Q."/>
        </authorList>
    </citation>
    <scope>NUCLEOTIDE SEQUENCE [LARGE SCALE GENOMIC DNA]</scope>
    <source>
        <strain evidence="2 3">M29</strain>
    </source>
</reference>
<feature type="signal peptide" evidence="1">
    <location>
        <begin position="1"/>
        <end position="20"/>
    </location>
</feature>
<dbReference type="SUPFAM" id="SSF53850">
    <property type="entry name" value="Periplasmic binding protein-like II"/>
    <property type="match status" value="1"/>
</dbReference>
<name>A0ABR7IDR5_9FIRM</name>
<evidence type="ECO:0000313" key="2">
    <source>
        <dbReference type="EMBL" id="MBC5778168.1"/>
    </source>
</evidence>
<dbReference type="Proteomes" id="UP000649826">
    <property type="component" value="Unassembled WGS sequence"/>
</dbReference>
<proteinExistence type="predicted"/>
<dbReference type="Pfam" id="PF13416">
    <property type="entry name" value="SBP_bac_8"/>
    <property type="match status" value="1"/>
</dbReference>
<accession>A0ABR7IDR5</accession>
<dbReference type="PANTHER" id="PTHR43649">
    <property type="entry name" value="ARABINOSE-BINDING PROTEIN-RELATED"/>
    <property type="match status" value="1"/>
</dbReference>
<dbReference type="PROSITE" id="PS51257">
    <property type="entry name" value="PROKAR_LIPOPROTEIN"/>
    <property type="match status" value="1"/>
</dbReference>
<dbReference type="RefSeq" id="WP_186993926.1">
    <property type="nucleotide sequence ID" value="NZ_JACOQG010000001.1"/>
</dbReference>
<evidence type="ECO:0000313" key="3">
    <source>
        <dbReference type="Proteomes" id="UP000649826"/>
    </source>
</evidence>
<dbReference type="InterPro" id="IPR050490">
    <property type="entry name" value="Bact_solute-bd_prot1"/>
</dbReference>
<dbReference type="InterPro" id="IPR006059">
    <property type="entry name" value="SBP"/>
</dbReference>
<keyword evidence="3" id="KW-1185">Reference proteome</keyword>
<dbReference type="PANTHER" id="PTHR43649:SF12">
    <property type="entry name" value="DIACETYLCHITOBIOSE BINDING PROTEIN DASA"/>
    <property type="match status" value="1"/>
</dbReference>